<dbReference type="EMBL" id="DVGZ01000068">
    <property type="protein sequence ID" value="HIR47302.1"/>
    <property type="molecule type" value="Genomic_DNA"/>
</dbReference>
<proteinExistence type="predicted"/>
<dbReference type="Pfam" id="PF00583">
    <property type="entry name" value="Acetyltransf_1"/>
    <property type="match status" value="1"/>
</dbReference>
<gene>
    <name evidence="2" type="ORF">IAB89_06535</name>
</gene>
<dbReference type="GO" id="GO:0016747">
    <property type="term" value="F:acyltransferase activity, transferring groups other than amino-acyl groups"/>
    <property type="evidence" value="ECO:0007669"/>
    <property type="project" value="InterPro"/>
</dbReference>
<dbReference type="Proteomes" id="UP000824242">
    <property type="component" value="Unassembled WGS sequence"/>
</dbReference>
<accession>A0A9D1ANE3</accession>
<reference evidence="2" key="2">
    <citation type="journal article" date="2021" name="PeerJ">
        <title>Extensive microbial diversity within the chicken gut microbiome revealed by metagenomics and culture.</title>
        <authorList>
            <person name="Gilroy R."/>
            <person name="Ravi A."/>
            <person name="Getino M."/>
            <person name="Pursley I."/>
            <person name="Horton D.L."/>
            <person name="Alikhan N.F."/>
            <person name="Baker D."/>
            <person name="Gharbi K."/>
            <person name="Hall N."/>
            <person name="Watson M."/>
            <person name="Adriaenssens E.M."/>
            <person name="Foster-Nyarko E."/>
            <person name="Jarju S."/>
            <person name="Secka A."/>
            <person name="Antonio M."/>
            <person name="Oren A."/>
            <person name="Chaudhuri R.R."/>
            <person name="La Ragione R."/>
            <person name="Hildebrand F."/>
            <person name="Pallen M.J."/>
        </authorList>
    </citation>
    <scope>NUCLEOTIDE SEQUENCE</scope>
    <source>
        <strain evidence="2">ChiSxjej1B13-7958</strain>
    </source>
</reference>
<evidence type="ECO:0000313" key="3">
    <source>
        <dbReference type="Proteomes" id="UP000824242"/>
    </source>
</evidence>
<comment type="caution">
    <text evidence="2">The sequence shown here is derived from an EMBL/GenBank/DDBJ whole genome shotgun (WGS) entry which is preliminary data.</text>
</comment>
<dbReference type="PROSITE" id="PS51186">
    <property type="entry name" value="GNAT"/>
    <property type="match status" value="1"/>
</dbReference>
<feature type="domain" description="N-acetyltransferase" evidence="1">
    <location>
        <begin position="111"/>
        <end position="246"/>
    </location>
</feature>
<sequence length="246" mass="27611">MIRRIQDESRLLPWAEDPIGLRACAAAAAYGLDGHICQFWLQNEDTLLCRMDDTMMLCAGAHVDWEEIKGFLPLTGARVLLCREEEAEHLQLPVLVSGWVMLRENEKSDPPPFCQAEENPSLRELHALLTQCETESFHAPEFEPFYLDLSHRTRHGEAVSIGLRRGGRLIAAAFCTAKTEMMAILSGVAVLPELRGNGFGSAVVRALQEKLCQPKQCVYRAQSENQAFYEALGFQNAFAFRELSLE</sequence>
<evidence type="ECO:0000259" key="1">
    <source>
        <dbReference type="PROSITE" id="PS51186"/>
    </source>
</evidence>
<dbReference type="SUPFAM" id="SSF55729">
    <property type="entry name" value="Acyl-CoA N-acyltransferases (Nat)"/>
    <property type="match status" value="1"/>
</dbReference>
<name>A0A9D1ANE3_9FIRM</name>
<reference evidence="2" key="1">
    <citation type="submission" date="2020-10" db="EMBL/GenBank/DDBJ databases">
        <authorList>
            <person name="Gilroy R."/>
        </authorList>
    </citation>
    <scope>NUCLEOTIDE SEQUENCE</scope>
    <source>
        <strain evidence="2">ChiSxjej1B13-7958</strain>
    </source>
</reference>
<organism evidence="2 3">
    <name type="scientific">Candidatus Caccousia avicola</name>
    <dbReference type="NCBI Taxonomy" id="2840721"/>
    <lineage>
        <taxon>Bacteria</taxon>
        <taxon>Bacillati</taxon>
        <taxon>Bacillota</taxon>
        <taxon>Clostridia</taxon>
        <taxon>Eubacteriales</taxon>
        <taxon>Oscillospiraceae</taxon>
        <taxon>Oscillospiraceae incertae sedis</taxon>
        <taxon>Candidatus Caccousia</taxon>
    </lineage>
</organism>
<dbReference type="Gene3D" id="3.40.630.30">
    <property type="match status" value="1"/>
</dbReference>
<dbReference type="CDD" id="cd04301">
    <property type="entry name" value="NAT_SF"/>
    <property type="match status" value="1"/>
</dbReference>
<evidence type="ECO:0000313" key="2">
    <source>
        <dbReference type="EMBL" id="HIR47302.1"/>
    </source>
</evidence>
<dbReference type="InterPro" id="IPR000182">
    <property type="entry name" value="GNAT_dom"/>
</dbReference>
<dbReference type="AlphaFoldDB" id="A0A9D1ANE3"/>
<protein>
    <submittedName>
        <fullName evidence="2">GNAT family N-acetyltransferase</fullName>
    </submittedName>
</protein>
<dbReference type="InterPro" id="IPR016181">
    <property type="entry name" value="Acyl_CoA_acyltransferase"/>
</dbReference>